<proteinExistence type="predicted"/>
<reference evidence="2 3" key="1">
    <citation type="submission" date="2017-11" db="EMBL/GenBank/DDBJ databases">
        <title>Draft genome sequence of magnetotactic bacterium Magnetospirillum kuznetsovii LBB-42.</title>
        <authorList>
            <person name="Grouzdev D.S."/>
            <person name="Rysina M.S."/>
            <person name="Baslerov R.V."/>
            <person name="Koziaeva V."/>
        </authorList>
    </citation>
    <scope>NUCLEOTIDE SEQUENCE [LARGE SCALE GENOMIC DNA]</scope>
    <source>
        <strain evidence="2 3">LBB-42</strain>
    </source>
</reference>
<keyword evidence="1" id="KW-0175">Coiled coil</keyword>
<accession>A0A364P0L0</accession>
<dbReference type="Proteomes" id="UP000251075">
    <property type="component" value="Unassembled WGS sequence"/>
</dbReference>
<organism evidence="2 3">
    <name type="scientific">Paramagnetospirillum kuznetsovii</name>
    <dbReference type="NCBI Taxonomy" id="2053833"/>
    <lineage>
        <taxon>Bacteria</taxon>
        <taxon>Pseudomonadati</taxon>
        <taxon>Pseudomonadota</taxon>
        <taxon>Alphaproteobacteria</taxon>
        <taxon>Rhodospirillales</taxon>
        <taxon>Magnetospirillaceae</taxon>
        <taxon>Paramagnetospirillum</taxon>
    </lineage>
</organism>
<comment type="caution">
    <text evidence="2">The sequence shown here is derived from an EMBL/GenBank/DDBJ whole genome shotgun (WGS) entry which is preliminary data.</text>
</comment>
<gene>
    <name evidence="2" type="ORF">CU669_08240</name>
</gene>
<name>A0A364P0L0_9PROT</name>
<feature type="coiled-coil region" evidence="1">
    <location>
        <begin position="6"/>
        <end position="33"/>
    </location>
</feature>
<dbReference type="OrthoDB" id="7357491at2"/>
<dbReference type="AlphaFoldDB" id="A0A364P0L0"/>
<protein>
    <submittedName>
        <fullName evidence="2">Uncharacterized protein</fullName>
    </submittedName>
</protein>
<dbReference type="RefSeq" id="WP_112143528.1">
    <property type="nucleotide sequence ID" value="NZ_PGTO01000004.1"/>
</dbReference>
<dbReference type="Gene3D" id="1.20.5.1700">
    <property type="match status" value="1"/>
</dbReference>
<sequence>MTDMEQDDLQAENEALKAEIEDLKAEIEDLHAEADIDACHVAGLTAQIKALIAEGDACADKAAHPLLERAQYIHSRTGETVTKTRAFPIYREAFDAEAERLGIAHPEKIRG</sequence>
<evidence type="ECO:0000313" key="2">
    <source>
        <dbReference type="EMBL" id="RAU22655.1"/>
    </source>
</evidence>
<dbReference type="EMBL" id="PGTO01000004">
    <property type="protein sequence ID" value="RAU22655.1"/>
    <property type="molecule type" value="Genomic_DNA"/>
</dbReference>
<evidence type="ECO:0000313" key="3">
    <source>
        <dbReference type="Proteomes" id="UP000251075"/>
    </source>
</evidence>
<keyword evidence="3" id="KW-1185">Reference proteome</keyword>
<evidence type="ECO:0000256" key="1">
    <source>
        <dbReference type="SAM" id="Coils"/>
    </source>
</evidence>